<proteinExistence type="inferred from homology"/>
<accession>A0A085NHE6</accession>
<dbReference type="GO" id="GO:0005507">
    <property type="term" value="F:copper ion binding"/>
    <property type="evidence" value="ECO:0007669"/>
    <property type="project" value="InterPro"/>
</dbReference>
<reference evidence="12" key="1">
    <citation type="journal article" date="2014" name="Nat. Genet.">
        <title>Genome and transcriptome of the porcine whipworm Trichuris suis.</title>
        <authorList>
            <person name="Jex A.R."/>
            <person name="Nejsum P."/>
            <person name="Schwarz E.M."/>
            <person name="Hu L."/>
            <person name="Young N.D."/>
            <person name="Hall R.S."/>
            <person name="Korhonen P.K."/>
            <person name="Liao S."/>
            <person name="Thamsborg S."/>
            <person name="Xia J."/>
            <person name="Xu P."/>
            <person name="Wang S."/>
            <person name="Scheerlinck J.P."/>
            <person name="Hofmann A."/>
            <person name="Sternberg P.W."/>
            <person name="Wang J."/>
            <person name="Gasser R.B."/>
        </authorList>
    </citation>
    <scope>NUCLEOTIDE SEQUENCE [LARGE SCALE GENOMIC DNA]</scope>
    <source>
        <strain evidence="12">DCEP-RM93F</strain>
    </source>
</reference>
<dbReference type="InterPro" id="IPR024134">
    <property type="entry name" value="SOD_Cu/Zn_/chaperone"/>
</dbReference>
<feature type="chain" id="PRO_5001795889" description="Superoxide dismutase [Cu-Zn]" evidence="10">
    <location>
        <begin position="21"/>
        <end position="194"/>
    </location>
</feature>
<evidence type="ECO:0000256" key="2">
    <source>
        <dbReference type="ARBA" id="ARBA00022723"/>
    </source>
</evidence>
<feature type="signal peptide" evidence="10">
    <location>
        <begin position="1"/>
        <end position="20"/>
    </location>
</feature>
<organism evidence="12">
    <name type="scientific">Trichuris suis</name>
    <name type="common">pig whipworm</name>
    <dbReference type="NCBI Taxonomy" id="68888"/>
    <lineage>
        <taxon>Eukaryota</taxon>
        <taxon>Metazoa</taxon>
        <taxon>Ecdysozoa</taxon>
        <taxon>Nematoda</taxon>
        <taxon>Enoplea</taxon>
        <taxon>Dorylaimia</taxon>
        <taxon>Trichinellida</taxon>
        <taxon>Trichuridae</taxon>
        <taxon>Trichuris</taxon>
    </lineage>
</organism>
<dbReference type="GO" id="GO:0004784">
    <property type="term" value="F:superoxide dismutase activity"/>
    <property type="evidence" value="ECO:0007669"/>
    <property type="project" value="UniProtKB-EC"/>
</dbReference>
<dbReference type="Proteomes" id="UP000030758">
    <property type="component" value="Unassembled WGS sequence"/>
</dbReference>
<evidence type="ECO:0000256" key="3">
    <source>
        <dbReference type="ARBA" id="ARBA00022833"/>
    </source>
</evidence>
<comment type="cofactor">
    <cofactor evidence="9">
        <name>Cu cation</name>
        <dbReference type="ChEBI" id="CHEBI:23378"/>
    </cofactor>
    <text evidence="9">Binds 1 copper ion per subunit.</text>
</comment>
<keyword evidence="2 9" id="KW-0479">Metal-binding</keyword>
<dbReference type="CDD" id="cd00305">
    <property type="entry name" value="Cu-Zn_Superoxide_Dismutase"/>
    <property type="match status" value="1"/>
</dbReference>
<dbReference type="Pfam" id="PF00080">
    <property type="entry name" value="Sod_Cu"/>
    <property type="match status" value="1"/>
</dbReference>
<dbReference type="InterPro" id="IPR001424">
    <property type="entry name" value="SOD_Cu_Zn_dom"/>
</dbReference>
<dbReference type="Gene3D" id="2.60.40.200">
    <property type="entry name" value="Superoxide dismutase, copper/zinc binding domain"/>
    <property type="match status" value="1"/>
</dbReference>
<evidence type="ECO:0000256" key="9">
    <source>
        <dbReference type="RuleBase" id="RU000393"/>
    </source>
</evidence>
<keyword evidence="7" id="KW-1015">Disulfide bond</keyword>
<evidence type="ECO:0000256" key="8">
    <source>
        <dbReference type="ARBA" id="ARBA00049204"/>
    </source>
</evidence>
<dbReference type="AlphaFoldDB" id="A0A085NHE6"/>
<keyword evidence="3 9" id="KW-0862">Zinc</keyword>
<sequence length="194" mass="20657">MQGTASLLLLLLLLPIGIEGRRDRGRYIGRYKSSAPPPSRGLAYFDGSNKIKGEVIFTQPYTPENEASKMLITGQLSGVPPGRHGFHIHEHGDLRKGCTSAGAHFSLSGHNHGAPTAKERHEGDLGNIVAGPDGKVTINMTDPILIIRGPQSIIGRALVIHEKEDDLGNGRDEESLKTGNAGGRIACAIIGRTS</sequence>
<gene>
    <name evidence="12" type="ORF">M514_10059</name>
</gene>
<comment type="catalytic activity">
    <reaction evidence="8 9">
        <text>2 superoxide + 2 H(+) = H2O2 + O2</text>
        <dbReference type="Rhea" id="RHEA:20696"/>
        <dbReference type="ChEBI" id="CHEBI:15378"/>
        <dbReference type="ChEBI" id="CHEBI:15379"/>
        <dbReference type="ChEBI" id="CHEBI:16240"/>
        <dbReference type="ChEBI" id="CHEBI:18421"/>
        <dbReference type="EC" id="1.15.1.1"/>
    </reaction>
</comment>
<keyword evidence="10" id="KW-0732">Signal</keyword>
<evidence type="ECO:0000256" key="4">
    <source>
        <dbReference type="ARBA" id="ARBA00022862"/>
    </source>
</evidence>
<dbReference type="InterPro" id="IPR036423">
    <property type="entry name" value="SOD-like_Cu/Zn_dom_sf"/>
</dbReference>
<evidence type="ECO:0000256" key="6">
    <source>
        <dbReference type="ARBA" id="ARBA00023008"/>
    </source>
</evidence>
<keyword evidence="6 9" id="KW-0186">Copper</keyword>
<evidence type="ECO:0000256" key="10">
    <source>
        <dbReference type="SAM" id="SignalP"/>
    </source>
</evidence>
<evidence type="ECO:0000313" key="12">
    <source>
        <dbReference type="EMBL" id="KFD68892.1"/>
    </source>
</evidence>
<evidence type="ECO:0000256" key="1">
    <source>
        <dbReference type="ARBA" id="ARBA00010457"/>
    </source>
</evidence>
<dbReference type="PRINTS" id="PR00068">
    <property type="entry name" value="CUZNDISMTASE"/>
</dbReference>
<keyword evidence="5 9" id="KW-0560">Oxidoreductase</keyword>
<comment type="cofactor">
    <cofactor evidence="9">
        <name>Zn(2+)</name>
        <dbReference type="ChEBI" id="CHEBI:29105"/>
    </cofactor>
    <text evidence="9">Binds 1 zinc ion per subunit.</text>
</comment>
<dbReference type="EC" id="1.15.1.1" evidence="9"/>
<dbReference type="FunFam" id="2.60.40.200:FF:000003">
    <property type="entry name" value="Superoxide dismutase [Cu-Zn], chloroplastic"/>
    <property type="match status" value="1"/>
</dbReference>
<comment type="function">
    <text evidence="9">Destroys radicals which are normally produced within the cells and which are toxic to biological systems.</text>
</comment>
<evidence type="ECO:0000256" key="5">
    <source>
        <dbReference type="ARBA" id="ARBA00023002"/>
    </source>
</evidence>
<dbReference type="PROSITE" id="PS00332">
    <property type="entry name" value="SOD_CU_ZN_2"/>
    <property type="match status" value="1"/>
</dbReference>
<dbReference type="EMBL" id="KL367500">
    <property type="protein sequence ID" value="KFD68892.1"/>
    <property type="molecule type" value="Genomic_DNA"/>
</dbReference>
<protein>
    <recommendedName>
        <fullName evidence="9">Superoxide dismutase [Cu-Zn]</fullName>
        <ecNumber evidence="9">1.15.1.1</ecNumber>
    </recommendedName>
</protein>
<dbReference type="InterPro" id="IPR018152">
    <property type="entry name" value="SOD_Cu/Zn_BS"/>
</dbReference>
<dbReference type="SUPFAM" id="SSF49329">
    <property type="entry name" value="Cu,Zn superoxide dismutase-like"/>
    <property type="match status" value="1"/>
</dbReference>
<comment type="similarity">
    <text evidence="1 9">Belongs to the Cu-Zn superoxide dismutase family.</text>
</comment>
<evidence type="ECO:0000259" key="11">
    <source>
        <dbReference type="Pfam" id="PF00080"/>
    </source>
</evidence>
<keyword evidence="4" id="KW-0049">Antioxidant</keyword>
<name>A0A085NHE6_9BILA</name>
<evidence type="ECO:0000256" key="7">
    <source>
        <dbReference type="ARBA" id="ARBA00023157"/>
    </source>
</evidence>
<dbReference type="PANTHER" id="PTHR10003">
    <property type="entry name" value="SUPEROXIDE DISMUTASE CU-ZN -RELATED"/>
    <property type="match status" value="1"/>
</dbReference>
<feature type="domain" description="Superoxide dismutase copper/zinc binding" evidence="11">
    <location>
        <begin position="52"/>
        <end position="190"/>
    </location>
</feature>